<reference evidence="1 2" key="1">
    <citation type="submission" date="2020-01" db="EMBL/GenBank/DDBJ databases">
        <title>Sulfitobacter sediminilitoris sp. nov., isolated from a tidal flat.</title>
        <authorList>
            <person name="Park S."/>
            <person name="Yoon J.-H."/>
        </authorList>
    </citation>
    <scope>NUCLEOTIDE SEQUENCE [LARGE SCALE GENOMIC DNA]</scope>
    <source>
        <strain evidence="1 2">JBTF-M27</strain>
    </source>
</reference>
<proteinExistence type="predicted"/>
<organism evidence="1 2">
    <name type="scientific">Sulfitobacter sediminilitoris</name>
    <dbReference type="NCBI Taxonomy" id="2698830"/>
    <lineage>
        <taxon>Bacteria</taxon>
        <taxon>Pseudomonadati</taxon>
        <taxon>Pseudomonadota</taxon>
        <taxon>Alphaproteobacteria</taxon>
        <taxon>Rhodobacterales</taxon>
        <taxon>Roseobacteraceae</taxon>
        <taxon>Sulfitobacter</taxon>
    </lineage>
</organism>
<dbReference type="InterPro" id="IPR014347">
    <property type="entry name" value="Tautomerase/MIF_sf"/>
</dbReference>
<sequence length="73" mass="8108">MPQIDIQVLEGVFDADDKERIIMSVIRAFGDAAGEKMFENTSCRIHEVQSGAWGFADQVFTTEVGLSIKNDKT</sequence>
<name>A0A6P0C7Z7_9RHOB</name>
<evidence type="ECO:0000313" key="2">
    <source>
        <dbReference type="Proteomes" id="UP000468591"/>
    </source>
</evidence>
<dbReference type="RefSeq" id="WP_164353248.1">
    <property type="nucleotide sequence ID" value="NZ_JAABNT010000004.1"/>
</dbReference>
<accession>A0A6P0C7Z7</accession>
<dbReference type="Gene3D" id="3.30.429.10">
    <property type="entry name" value="Macrophage Migration Inhibitory Factor"/>
    <property type="match status" value="1"/>
</dbReference>
<keyword evidence="2" id="KW-1185">Reference proteome</keyword>
<comment type="caution">
    <text evidence="1">The sequence shown here is derived from an EMBL/GenBank/DDBJ whole genome shotgun (WGS) entry which is preliminary data.</text>
</comment>
<dbReference type="EMBL" id="JAABNT010000004">
    <property type="protein sequence ID" value="NEK22309.1"/>
    <property type="molecule type" value="Genomic_DNA"/>
</dbReference>
<gene>
    <name evidence="1" type="ORF">GV827_07840</name>
</gene>
<dbReference type="AlphaFoldDB" id="A0A6P0C7Z7"/>
<dbReference type="SUPFAM" id="SSF55331">
    <property type="entry name" value="Tautomerase/MIF"/>
    <property type="match status" value="1"/>
</dbReference>
<dbReference type="Proteomes" id="UP000468591">
    <property type="component" value="Unassembled WGS sequence"/>
</dbReference>
<protein>
    <submittedName>
        <fullName evidence="1">4-oxalocrotonate tautomerase</fullName>
    </submittedName>
</protein>
<evidence type="ECO:0000313" key="1">
    <source>
        <dbReference type="EMBL" id="NEK22309.1"/>
    </source>
</evidence>